<feature type="region of interest" description="Disordered" evidence="4">
    <location>
        <begin position="503"/>
        <end position="551"/>
    </location>
</feature>
<evidence type="ECO:0000256" key="3">
    <source>
        <dbReference type="SAM" id="Coils"/>
    </source>
</evidence>
<dbReference type="GO" id="GO:0005874">
    <property type="term" value="C:microtubule"/>
    <property type="evidence" value="ECO:0007669"/>
    <property type="project" value="UniProtKB-KW"/>
</dbReference>
<dbReference type="EMBL" id="JAINDJ010000003">
    <property type="protein sequence ID" value="KAG9454810.1"/>
    <property type="molecule type" value="Genomic_DNA"/>
</dbReference>
<evidence type="ECO:0000313" key="6">
    <source>
        <dbReference type="Proteomes" id="UP000825729"/>
    </source>
</evidence>
<keyword evidence="2" id="KW-0493">Microtubule</keyword>
<dbReference type="GO" id="GO:0008017">
    <property type="term" value="F:microtubule binding"/>
    <property type="evidence" value="ECO:0007669"/>
    <property type="project" value="InterPro"/>
</dbReference>
<organism evidence="5 6">
    <name type="scientific">Aristolochia fimbriata</name>
    <name type="common">White veined hardy Dutchman's pipe vine</name>
    <dbReference type="NCBI Taxonomy" id="158543"/>
    <lineage>
        <taxon>Eukaryota</taxon>
        <taxon>Viridiplantae</taxon>
        <taxon>Streptophyta</taxon>
        <taxon>Embryophyta</taxon>
        <taxon>Tracheophyta</taxon>
        <taxon>Spermatophyta</taxon>
        <taxon>Magnoliopsida</taxon>
        <taxon>Magnoliidae</taxon>
        <taxon>Piperales</taxon>
        <taxon>Aristolochiaceae</taxon>
        <taxon>Aristolochia</taxon>
    </lineage>
</organism>
<dbReference type="Pfam" id="PF03999">
    <property type="entry name" value="MAP65_ASE1"/>
    <property type="match status" value="1"/>
</dbReference>
<dbReference type="GO" id="GO:0000226">
    <property type="term" value="P:microtubule cytoskeleton organization"/>
    <property type="evidence" value="ECO:0007669"/>
    <property type="project" value="InterPro"/>
</dbReference>
<comment type="caution">
    <text evidence="5">The sequence shown here is derived from an EMBL/GenBank/DDBJ whole genome shotgun (WGS) entry which is preliminary data.</text>
</comment>
<reference evidence="5 6" key="1">
    <citation type="submission" date="2021-07" db="EMBL/GenBank/DDBJ databases">
        <title>The Aristolochia fimbriata genome: insights into angiosperm evolution, floral development and chemical biosynthesis.</title>
        <authorList>
            <person name="Jiao Y."/>
        </authorList>
    </citation>
    <scope>NUCLEOTIDE SEQUENCE [LARGE SCALE GENOMIC DNA]</scope>
    <source>
        <strain evidence="5">IBCAS-2021</strain>
        <tissue evidence="5">Leaf</tissue>
    </source>
</reference>
<feature type="coiled-coil region" evidence="3">
    <location>
        <begin position="151"/>
        <end position="178"/>
    </location>
</feature>
<evidence type="ECO:0008006" key="7">
    <source>
        <dbReference type="Google" id="ProtNLM"/>
    </source>
</evidence>
<dbReference type="GO" id="GO:0005819">
    <property type="term" value="C:spindle"/>
    <property type="evidence" value="ECO:0007669"/>
    <property type="project" value="TreeGrafter"/>
</dbReference>
<evidence type="ECO:0000313" key="5">
    <source>
        <dbReference type="EMBL" id="KAG9454810.1"/>
    </source>
</evidence>
<dbReference type="Proteomes" id="UP000825729">
    <property type="component" value="Unassembled WGS sequence"/>
</dbReference>
<dbReference type="PANTHER" id="PTHR19321:SF4">
    <property type="entry name" value="65-KDA MICROTUBULE-ASSOCIATED PROTEIN 5"/>
    <property type="match status" value="1"/>
</dbReference>
<keyword evidence="6" id="KW-1185">Reference proteome</keyword>
<dbReference type="GO" id="GO:0005737">
    <property type="term" value="C:cytoplasm"/>
    <property type="evidence" value="ECO:0007669"/>
    <property type="project" value="TreeGrafter"/>
</dbReference>
<feature type="coiled-coil region" evidence="3">
    <location>
        <begin position="51"/>
        <end position="78"/>
    </location>
</feature>
<evidence type="ECO:0000256" key="1">
    <source>
        <dbReference type="ARBA" id="ARBA00006187"/>
    </source>
</evidence>
<sequence length="566" mass="64504">MPPKELSETTCGSLLRELQKIWDEIGESDTERDRMLLELERECLDVYRRKVACASKNKADLHQALAEAEAEVSNLVSALGERALFSWTDKMKGTLKQQMSAIKPVLDDLCMKKEQRLVEFVNTRIQILKIQGEIEGRDGHSNSTTPPLDERDLSLKKLAELKASLEELQRDKNIRMQKVNSYINIIHELSTMMSMDFIKLLTEVHLSLTDSSNQSKSISNETLAVLAALVRSLTQEKKDRLQKIQDLGVTLMELWNLMNTPVNEQSPFYHVTHMISTSMEEVSGQGRLSSDMIEKAEAEVERLNVLKASKMKELVLKKQDELEEIYRGVHVELDSDAARKELLNLIDSGRAELSELLSNMDSEIQKAKEQAISRKDILDKFEKFKFAYEEECWLDDYERDQNRFSAGKGAHKNLKRAEKARILANKIPSLLESLNAKIKSWEEERRMIFMFGKRSLLEILEEHIALRLEREEAKRRSREQKKLQEQLATEQEVLYGSKRSAIGKKPLAPSASANSCGGTPANRRLTTSGASKVASFGKERKDYTKATPTTPLNYVALPKESFLQSP</sequence>
<evidence type="ECO:0000256" key="2">
    <source>
        <dbReference type="ARBA" id="ARBA00022701"/>
    </source>
</evidence>
<dbReference type="AlphaFoldDB" id="A0AAV7F3A9"/>
<proteinExistence type="inferred from homology"/>
<dbReference type="InterPro" id="IPR007145">
    <property type="entry name" value="MAP65_Ase1_PRC1"/>
</dbReference>
<dbReference type="Gene3D" id="1.20.58.1520">
    <property type="match status" value="1"/>
</dbReference>
<evidence type="ECO:0000256" key="4">
    <source>
        <dbReference type="SAM" id="MobiDB-lite"/>
    </source>
</evidence>
<accession>A0AAV7F3A9</accession>
<comment type="similarity">
    <text evidence="1">Belongs to the MAP65/ASE1 family.</text>
</comment>
<feature type="coiled-coil region" evidence="3">
    <location>
        <begin position="456"/>
        <end position="490"/>
    </location>
</feature>
<dbReference type="PANTHER" id="PTHR19321">
    <property type="entry name" value="PROTEIN REGULATOR OF CYTOKINESIS 1 PRC1-RELATED"/>
    <property type="match status" value="1"/>
</dbReference>
<name>A0AAV7F3A9_ARIFI</name>
<keyword evidence="3" id="KW-0175">Coiled coil</keyword>
<protein>
    <recommendedName>
        <fullName evidence="7">65-kDa microtubule-associated protein 5</fullName>
    </recommendedName>
</protein>
<gene>
    <name evidence="5" type="ORF">H6P81_007714</name>
</gene>